<protein>
    <recommendedName>
        <fullName evidence="2">Peptidase C39-like domain-containing protein</fullName>
    </recommendedName>
</protein>
<accession>A0A0G0FFY5</accession>
<proteinExistence type="predicted"/>
<dbReference type="Gene3D" id="6.10.250.3150">
    <property type="match status" value="1"/>
</dbReference>
<reference evidence="3 4" key="1">
    <citation type="journal article" date="2015" name="Nature">
        <title>rRNA introns, odd ribosomes, and small enigmatic genomes across a large radiation of phyla.</title>
        <authorList>
            <person name="Brown C.T."/>
            <person name="Hug L.A."/>
            <person name="Thomas B.C."/>
            <person name="Sharon I."/>
            <person name="Castelle C.J."/>
            <person name="Singh A."/>
            <person name="Wilkins M.J."/>
            <person name="Williams K.H."/>
            <person name="Banfield J.F."/>
        </authorList>
    </citation>
    <scope>NUCLEOTIDE SEQUENCE [LARGE SCALE GENOMIC DNA]</scope>
</reference>
<dbReference type="InterPro" id="IPR039564">
    <property type="entry name" value="Peptidase_C39-like"/>
</dbReference>
<dbReference type="Pfam" id="PF13529">
    <property type="entry name" value="Peptidase_C39_2"/>
    <property type="match status" value="1"/>
</dbReference>
<name>A0A0G0FFY5_9BACT</name>
<evidence type="ECO:0000313" key="4">
    <source>
        <dbReference type="Proteomes" id="UP000034508"/>
    </source>
</evidence>
<gene>
    <name evidence="3" type="ORF">US31_C0011G0005</name>
</gene>
<dbReference type="Proteomes" id="UP000034508">
    <property type="component" value="Unassembled WGS sequence"/>
</dbReference>
<evidence type="ECO:0000256" key="1">
    <source>
        <dbReference type="SAM" id="Coils"/>
    </source>
</evidence>
<evidence type="ECO:0000259" key="2">
    <source>
        <dbReference type="Pfam" id="PF13529"/>
    </source>
</evidence>
<feature type="coiled-coil region" evidence="1">
    <location>
        <begin position="118"/>
        <end position="149"/>
    </location>
</feature>
<dbReference type="AlphaFoldDB" id="A0A0G0FFY5"/>
<comment type="caution">
    <text evidence="3">The sequence shown here is derived from an EMBL/GenBank/DDBJ whole genome shotgun (WGS) entry which is preliminary data.</text>
</comment>
<dbReference type="EMBL" id="LBSM01000011">
    <property type="protein sequence ID" value="KKQ18023.1"/>
    <property type="molecule type" value="Genomic_DNA"/>
</dbReference>
<keyword evidence="1" id="KW-0175">Coiled coil</keyword>
<sequence>MKRNQYPKLLLRGGCRPTKQSLSKFIQDCFACARNDTRFLILISLIAGFIFQPVDLARADTLSDLQQRQADLNRQIQANRKALSQKKIDISNLQSAIASLDGQITAVQKDVDLSASKIEITNQQINKLKDEIAQKEKELETQKENLYETMRVIYETPQKSTVEIVVSSNSLSEVVDRAQYIESLNYQIETTINTITKLKSDLENEKNQQEVQKADLEKQKAALVAQKQGLQSQQQLKNDLLNNTQSTIASLQGQQNDAQAKIAQVNQQIQALTGTSNWGSQIISQDDPSWYYTQIGNYTSLGNSPYTVNQYGCLITSYAMVSTYYGNRITPTDIAQMYWHFTSGGYFQGDTSDFGVVVASSGSINWGVVDQELSNNHPVIVSIYLPLVGAINGDGSSHFIVIKGKSDDKYLMQDPIGHGRSYDLNQVRSMKIIRPV</sequence>
<organism evidence="3 4">
    <name type="scientific">Berkelbacteria bacterium GW2011_GWA1_36_9</name>
    <dbReference type="NCBI Taxonomy" id="1618331"/>
    <lineage>
        <taxon>Bacteria</taxon>
        <taxon>Candidatus Berkelbacteria</taxon>
    </lineage>
</organism>
<evidence type="ECO:0000313" key="3">
    <source>
        <dbReference type="EMBL" id="KKQ18023.1"/>
    </source>
</evidence>
<feature type="domain" description="Peptidase C39-like" evidence="2">
    <location>
        <begin position="292"/>
        <end position="415"/>
    </location>
</feature>
<dbReference type="Gene3D" id="3.90.70.10">
    <property type="entry name" value="Cysteine proteinases"/>
    <property type="match status" value="1"/>
</dbReference>
<feature type="coiled-coil region" evidence="1">
    <location>
        <begin position="188"/>
        <end position="275"/>
    </location>
</feature>